<accession>A0ABX7B8I2</accession>
<evidence type="ECO:0000256" key="5">
    <source>
        <dbReference type="ARBA" id="ARBA00022741"/>
    </source>
</evidence>
<feature type="transmembrane region" description="Helical" evidence="9">
    <location>
        <begin position="265"/>
        <end position="286"/>
    </location>
</feature>
<evidence type="ECO:0000256" key="7">
    <source>
        <dbReference type="ARBA" id="ARBA00022840"/>
    </source>
</evidence>
<dbReference type="InterPro" id="IPR003594">
    <property type="entry name" value="HATPase_dom"/>
</dbReference>
<dbReference type="SUPFAM" id="SSF47384">
    <property type="entry name" value="Homodimeric domain of signal transducing histidine kinase"/>
    <property type="match status" value="1"/>
</dbReference>
<dbReference type="SMART" id="SM00388">
    <property type="entry name" value="HisKA"/>
    <property type="match status" value="1"/>
</dbReference>
<dbReference type="InterPro" id="IPR003661">
    <property type="entry name" value="HisK_dim/P_dom"/>
</dbReference>
<comment type="catalytic activity">
    <reaction evidence="1">
        <text>ATP + protein L-histidine = ADP + protein N-phospho-L-histidine.</text>
        <dbReference type="EC" id="2.7.13.3"/>
    </reaction>
</comment>
<dbReference type="PANTHER" id="PTHR43065:SF10">
    <property type="entry name" value="PEROXIDE STRESS-ACTIVATED HISTIDINE KINASE MAK3"/>
    <property type="match status" value="1"/>
</dbReference>
<keyword evidence="9" id="KW-1133">Transmembrane helix</keyword>
<keyword evidence="4" id="KW-0808">Transferase</keyword>
<evidence type="ECO:0000256" key="1">
    <source>
        <dbReference type="ARBA" id="ARBA00000085"/>
    </source>
</evidence>
<feature type="transmembrane region" description="Helical" evidence="9">
    <location>
        <begin position="230"/>
        <end position="253"/>
    </location>
</feature>
<evidence type="ECO:0000313" key="11">
    <source>
        <dbReference type="EMBL" id="QQP90688.1"/>
    </source>
</evidence>
<feature type="transmembrane region" description="Helical" evidence="9">
    <location>
        <begin position="119"/>
        <end position="142"/>
    </location>
</feature>
<dbReference type="InterPro" id="IPR036097">
    <property type="entry name" value="HisK_dim/P_sf"/>
</dbReference>
<dbReference type="InterPro" id="IPR036890">
    <property type="entry name" value="HATPase_C_sf"/>
</dbReference>
<name>A0ABX7B8I2_9PROT</name>
<keyword evidence="9" id="KW-0472">Membrane</keyword>
<evidence type="ECO:0000256" key="9">
    <source>
        <dbReference type="SAM" id="Phobius"/>
    </source>
</evidence>
<dbReference type="Gene3D" id="3.30.565.10">
    <property type="entry name" value="Histidine kinase-like ATPase, C-terminal domain"/>
    <property type="match status" value="1"/>
</dbReference>
<organism evidence="11 12">
    <name type="scientific">Skermanella cutis</name>
    <dbReference type="NCBI Taxonomy" id="2775420"/>
    <lineage>
        <taxon>Bacteria</taxon>
        <taxon>Pseudomonadati</taxon>
        <taxon>Pseudomonadota</taxon>
        <taxon>Alphaproteobacteria</taxon>
        <taxon>Rhodospirillales</taxon>
        <taxon>Azospirillaceae</taxon>
        <taxon>Skermanella</taxon>
    </lineage>
</organism>
<keyword evidence="6" id="KW-0418">Kinase</keyword>
<keyword evidence="3" id="KW-0597">Phosphoprotein</keyword>
<evidence type="ECO:0000256" key="2">
    <source>
        <dbReference type="ARBA" id="ARBA00012438"/>
    </source>
</evidence>
<feature type="domain" description="Histidine kinase" evidence="10">
    <location>
        <begin position="312"/>
        <end position="528"/>
    </location>
</feature>
<keyword evidence="9" id="KW-0812">Transmembrane</keyword>
<keyword evidence="7" id="KW-0067">ATP-binding</keyword>
<dbReference type="InterPro" id="IPR033424">
    <property type="entry name" value="MASE4"/>
</dbReference>
<keyword evidence="5" id="KW-0547">Nucleotide-binding</keyword>
<evidence type="ECO:0000256" key="8">
    <source>
        <dbReference type="ARBA" id="ARBA00023012"/>
    </source>
</evidence>
<dbReference type="Proteomes" id="UP000595197">
    <property type="component" value="Chromosome"/>
</dbReference>
<feature type="transmembrane region" description="Helical" evidence="9">
    <location>
        <begin position="59"/>
        <end position="79"/>
    </location>
</feature>
<dbReference type="Pfam" id="PF00512">
    <property type="entry name" value="HisKA"/>
    <property type="match status" value="1"/>
</dbReference>
<feature type="transmembrane region" description="Helical" evidence="9">
    <location>
        <begin position="27"/>
        <end position="47"/>
    </location>
</feature>
<protein>
    <recommendedName>
        <fullName evidence="2">histidine kinase</fullName>
        <ecNumber evidence="2">2.7.13.3</ecNumber>
    </recommendedName>
</protein>
<dbReference type="RefSeq" id="WP_201077942.1">
    <property type="nucleotide sequence ID" value="NZ_CP067420.1"/>
</dbReference>
<dbReference type="Pfam" id="PF02518">
    <property type="entry name" value="HATPase_c"/>
    <property type="match status" value="1"/>
</dbReference>
<sequence>MRSPRRAQGDHPFLLSTSPPSRNQERLAVCVLVVLVVELLVTVPFARIPLAGTEVLLPAYGSAILLIELITSALLLALFSVQQSRAVLVLAIGYLFSGLMVVPWMLTFPGVFHALGLDAGLQATASIAALRRLGFPLFVLAYALSKDGATSVPRFQGSVRKAIVGSVAGTLAAAGGLTWIILANDDSLPNFMRNARTVTDIWLYVPATAVLLYLTALTVLFVRRRSVLDLWLMVVLCTLLIEIILLSYISAGIRLSVGWWGGRSYGLASASIVLLVLLSESTTLYARVARSVSAERRARETRLTAMEGLSALIAHEINQPLASMVTNADAGLRWLEKKDPDLGEVQAALKRIVKDGHRAGTVVESIRTMFKKDTRDRVPLDVNRLIEEVLHRCRDDARLGRVTVETALEPGLPTVTGNPIQLQQVMSNLVSNAIDAMCSVTGRARVLRVTSRSQAPGEVMVSVEDSGSGLDPEHRDRIFEPFYTTKPDGMGMGLMFCRLIIEAGGGRLWADDNVPHGAVFRFTLPGGDDGVWPVGEQAR</sequence>
<reference evidence="11" key="1">
    <citation type="submission" date="2021-02" db="EMBL/GenBank/DDBJ databases">
        <title>Skermanella TT6 skin isolate.</title>
        <authorList>
            <person name="Lee K."/>
            <person name="Ganzorig M."/>
        </authorList>
    </citation>
    <scope>NUCLEOTIDE SEQUENCE</scope>
    <source>
        <strain evidence="11">TT6</strain>
    </source>
</reference>
<dbReference type="InterPro" id="IPR005467">
    <property type="entry name" value="His_kinase_dom"/>
</dbReference>
<dbReference type="PRINTS" id="PR00344">
    <property type="entry name" value="BCTRLSENSOR"/>
</dbReference>
<evidence type="ECO:0000256" key="3">
    <source>
        <dbReference type="ARBA" id="ARBA00022553"/>
    </source>
</evidence>
<dbReference type="Pfam" id="PF17158">
    <property type="entry name" value="MASE4"/>
    <property type="match status" value="1"/>
</dbReference>
<proteinExistence type="predicted"/>
<keyword evidence="8" id="KW-0902">Two-component regulatory system</keyword>
<dbReference type="PANTHER" id="PTHR43065">
    <property type="entry name" value="SENSOR HISTIDINE KINASE"/>
    <property type="match status" value="1"/>
</dbReference>
<dbReference type="SMART" id="SM00387">
    <property type="entry name" value="HATPase_c"/>
    <property type="match status" value="1"/>
</dbReference>
<dbReference type="EC" id="2.7.13.3" evidence="2"/>
<evidence type="ECO:0000259" key="10">
    <source>
        <dbReference type="PROSITE" id="PS50109"/>
    </source>
</evidence>
<dbReference type="PROSITE" id="PS50109">
    <property type="entry name" value="HIS_KIN"/>
    <property type="match status" value="1"/>
</dbReference>
<evidence type="ECO:0000256" key="6">
    <source>
        <dbReference type="ARBA" id="ARBA00022777"/>
    </source>
</evidence>
<keyword evidence="12" id="KW-1185">Reference proteome</keyword>
<dbReference type="EMBL" id="CP067420">
    <property type="protein sequence ID" value="QQP90688.1"/>
    <property type="molecule type" value="Genomic_DNA"/>
</dbReference>
<dbReference type="SUPFAM" id="SSF55874">
    <property type="entry name" value="ATPase domain of HSP90 chaperone/DNA topoisomerase II/histidine kinase"/>
    <property type="match status" value="1"/>
</dbReference>
<gene>
    <name evidence="11" type="ORF">IGS68_05485</name>
</gene>
<feature type="transmembrane region" description="Helical" evidence="9">
    <location>
        <begin position="162"/>
        <end position="181"/>
    </location>
</feature>
<dbReference type="InterPro" id="IPR004358">
    <property type="entry name" value="Sig_transdc_His_kin-like_C"/>
</dbReference>
<feature type="transmembrane region" description="Helical" evidence="9">
    <location>
        <begin position="86"/>
        <end position="107"/>
    </location>
</feature>
<evidence type="ECO:0000313" key="12">
    <source>
        <dbReference type="Proteomes" id="UP000595197"/>
    </source>
</evidence>
<dbReference type="CDD" id="cd00082">
    <property type="entry name" value="HisKA"/>
    <property type="match status" value="1"/>
</dbReference>
<evidence type="ECO:0000256" key="4">
    <source>
        <dbReference type="ARBA" id="ARBA00022679"/>
    </source>
</evidence>
<feature type="transmembrane region" description="Helical" evidence="9">
    <location>
        <begin position="201"/>
        <end position="223"/>
    </location>
</feature>
<dbReference type="Gene3D" id="1.10.287.130">
    <property type="match status" value="1"/>
</dbReference>